<evidence type="ECO:0000313" key="3">
    <source>
        <dbReference type="Proteomes" id="UP000032748"/>
    </source>
</evidence>
<evidence type="ECO:0000313" key="2">
    <source>
        <dbReference type="EMBL" id="AKA22794.1"/>
    </source>
</evidence>
<gene>
    <name evidence="2" type="ORF">PCL1606_13390</name>
</gene>
<organism evidence="2 3">
    <name type="scientific">Pseudomonas chlororaphis</name>
    <dbReference type="NCBI Taxonomy" id="587753"/>
    <lineage>
        <taxon>Bacteria</taxon>
        <taxon>Pseudomonadati</taxon>
        <taxon>Pseudomonadota</taxon>
        <taxon>Gammaproteobacteria</taxon>
        <taxon>Pseudomonadales</taxon>
        <taxon>Pseudomonadaceae</taxon>
        <taxon>Pseudomonas</taxon>
    </lineage>
</organism>
<feature type="region of interest" description="Disordered" evidence="1">
    <location>
        <begin position="29"/>
        <end position="49"/>
    </location>
</feature>
<dbReference type="AlphaFoldDB" id="A0A0D5XVT1"/>
<sequence>MCSRSRVEGRVSGRQGGDATVEQVAHFAGSWSGGTAGNGRTPWGCGSKV</sequence>
<protein>
    <submittedName>
        <fullName evidence="2">Uncharacterized protein</fullName>
    </submittedName>
</protein>
<name>A0A0D5XVT1_9PSED</name>
<proteinExistence type="predicted"/>
<dbReference type="KEGG" id="pcz:PCL1606_13390"/>
<dbReference type="EMBL" id="CP011110">
    <property type="protein sequence ID" value="AKA22794.1"/>
    <property type="molecule type" value="Genomic_DNA"/>
</dbReference>
<accession>A0A0D5XVT1</accession>
<dbReference type="PATRIC" id="fig|587753.10.peg.1333"/>
<evidence type="ECO:0000256" key="1">
    <source>
        <dbReference type="SAM" id="MobiDB-lite"/>
    </source>
</evidence>
<dbReference type="Proteomes" id="UP000032748">
    <property type="component" value="Chromosome"/>
</dbReference>
<reference evidence="2 3" key="1">
    <citation type="journal article" date="2015" name="Mol. Plant Microbe Interact.">
        <title>Comparative Genomic Analysis of Pseudomonas chlororaphis PCL1606 Reveals New Insight into Antifungal Compounds Involved in Biocontrol.</title>
        <authorList>
            <person name="Calderon C.E."/>
            <person name="Ramos C."/>
            <person name="de Vicente A."/>
            <person name="Cazorla F.M."/>
        </authorList>
    </citation>
    <scope>NUCLEOTIDE SEQUENCE [LARGE SCALE GENOMIC DNA]</scope>
    <source>
        <strain evidence="2 3">PCL1606</strain>
    </source>
</reference>